<accession>A0A178D0Y5</accession>
<gene>
    <name evidence="3" type="ORF">AYO20_05561</name>
</gene>
<keyword evidence="2" id="KW-0472">Membrane</keyword>
<dbReference type="AlphaFoldDB" id="A0A178D0Y5"/>
<feature type="compositionally biased region" description="Polar residues" evidence="1">
    <location>
        <begin position="48"/>
        <end position="57"/>
    </location>
</feature>
<feature type="region of interest" description="Disordered" evidence="1">
    <location>
        <begin position="46"/>
        <end position="71"/>
    </location>
</feature>
<name>A0A178D0Y5_9EURO</name>
<dbReference type="EMBL" id="LVCJ01000033">
    <property type="protein sequence ID" value="OAL35084.1"/>
    <property type="molecule type" value="Genomic_DNA"/>
</dbReference>
<sequence length="147" mass="16484">MGIPDQIVVLLVIIGAAAFVTMGFAFQRLFGGQDPNEGKFNVKLPEQEAQTFTSPSSRDMKPPPGRYNTTRAGPFRYFFEALQQKEAGTLEKRIKKWDIWDNNEQAPQVHTGFQTDGHPSAPARVCQRRTPGRLVPGDKQNKEDRPA</sequence>
<evidence type="ECO:0000313" key="4">
    <source>
        <dbReference type="Proteomes" id="UP000185904"/>
    </source>
</evidence>
<feature type="region of interest" description="Disordered" evidence="1">
    <location>
        <begin position="107"/>
        <end position="147"/>
    </location>
</feature>
<organism evidence="3 4">
    <name type="scientific">Fonsecaea nubica</name>
    <dbReference type="NCBI Taxonomy" id="856822"/>
    <lineage>
        <taxon>Eukaryota</taxon>
        <taxon>Fungi</taxon>
        <taxon>Dikarya</taxon>
        <taxon>Ascomycota</taxon>
        <taxon>Pezizomycotina</taxon>
        <taxon>Eurotiomycetes</taxon>
        <taxon>Chaetothyriomycetidae</taxon>
        <taxon>Chaetothyriales</taxon>
        <taxon>Herpotrichiellaceae</taxon>
        <taxon>Fonsecaea</taxon>
    </lineage>
</organism>
<dbReference type="Proteomes" id="UP000185904">
    <property type="component" value="Unassembled WGS sequence"/>
</dbReference>
<evidence type="ECO:0000313" key="3">
    <source>
        <dbReference type="EMBL" id="OAL35084.1"/>
    </source>
</evidence>
<comment type="caution">
    <text evidence="3">The sequence shown here is derived from an EMBL/GenBank/DDBJ whole genome shotgun (WGS) entry which is preliminary data.</text>
</comment>
<evidence type="ECO:0000256" key="1">
    <source>
        <dbReference type="SAM" id="MobiDB-lite"/>
    </source>
</evidence>
<keyword evidence="4" id="KW-1185">Reference proteome</keyword>
<dbReference type="OrthoDB" id="4159814at2759"/>
<protein>
    <submittedName>
        <fullName evidence="3">Uncharacterized protein</fullName>
    </submittedName>
</protein>
<reference evidence="3 4" key="1">
    <citation type="submission" date="2016-03" db="EMBL/GenBank/DDBJ databases">
        <title>The draft genome sequence of Fonsecaea nubica causative agent of cutaneous subcutaneous infection in human host.</title>
        <authorList>
            <person name="Costa F."/>
            <person name="Sybren D.H."/>
            <person name="Raittz R.T."/>
            <person name="Weiss V.A."/>
            <person name="Leao A.C."/>
            <person name="Gomes R."/>
            <person name="De Souza E.M."/>
            <person name="Pedrosa F.O."/>
            <person name="Steffens M.B."/>
            <person name="Bombassaro A."/>
            <person name="Tadra-Sfeir M.Z."/>
            <person name="Moreno L.F."/>
            <person name="Najafzadeh M.J."/>
            <person name="Felipe M.S."/>
            <person name="Teixeira M."/>
            <person name="Sun J."/>
            <person name="Xi L."/>
            <person name="Castro M.A."/>
            <person name="Vicente V.A."/>
        </authorList>
    </citation>
    <scope>NUCLEOTIDE SEQUENCE [LARGE SCALE GENOMIC DNA]</scope>
    <source>
        <strain evidence="3 4">CBS 269.64</strain>
    </source>
</reference>
<proteinExistence type="predicted"/>
<dbReference type="RefSeq" id="XP_022500096.1">
    <property type="nucleotide sequence ID" value="XM_022643855.1"/>
</dbReference>
<feature type="transmembrane region" description="Helical" evidence="2">
    <location>
        <begin position="6"/>
        <end position="26"/>
    </location>
</feature>
<keyword evidence="2" id="KW-1133">Transmembrane helix</keyword>
<evidence type="ECO:0000256" key="2">
    <source>
        <dbReference type="SAM" id="Phobius"/>
    </source>
</evidence>
<keyword evidence="2" id="KW-0812">Transmembrane</keyword>
<dbReference type="GeneID" id="34588978"/>